<dbReference type="RefSeq" id="WP_187037793.1">
    <property type="nucleotide sequence ID" value="NZ_CP060286.1"/>
</dbReference>
<dbReference type="EMBL" id="CP060286">
    <property type="protein sequence ID" value="QNK42333.1"/>
    <property type="molecule type" value="Genomic_DNA"/>
</dbReference>
<keyword evidence="8" id="KW-0732">Signal</keyword>
<protein>
    <submittedName>
        <fullName evidence="9">Endolytic transglycosylase MltG</fullName>
    </submittedName>
</protein>
<feature type="chain" id="PRO_5038787865" evidence="8">
    <location>
        <begin position="19"/>
        <end position="320"/>
    </location>
</feature>
<dbReference type="NCBIfam" id="TIGR00247">
    <property type="entry name" value="endolytic transglycosylase MltG"/>
    <property type="match status" value="1"/>
</dbReference>
<keyword evidence="4" id="KW-0472">Membrane</keyword>
<evidence type="ECO:0000313" key="10">
    <source>
        <dbReference type="Proteomes" id="UP000515909"/>
    </source>
</evidence>
<reference evidence="9 10" key="1">
    <citation type="submission" date="2020-08" db="EMBL/GenBank/DDBJ databases">
        <title>The isolate Caproiciproducens sp. 7D4C2 produces n-caproate at mildly acidic conditions from hexoses: genome and rBOX comparison with related strains and chain-elongating bacteria.</title>
        <authorList>
            <person name="Esquivel-Elizondo S."/>
            <person name="Bagci C."/>
            <person name="Temovska M."/>
            <person name="Jeon B.S."/>
            <person name="Bessarab I."/>
            <person name="Williams R.B.H."/>
            <person name="Huson D.H."/>
            <person name="Angenent L.T."/>
        </authorList>
    </citation>
    <scope>NUCLEOTIDE SEQUENCE [LARGE SCALE GENOMIC DNA]</scope>
    <source>
        <strain evidence="9 10">7D4C2</strain>
    </source>
</reference>
<dbReference type="PROSITE" id="PS51257">
    <property type="entry name" value="PROKAR_LIPOPROTEIN"/>
    <property type="match status" value="1"/>
</dbReference>
<evidence type="ECO:0000256" key="7">
    <source>
        <dbReference type="SAM" id="MobiDB-lite"/>
    </source>
</evidence>
<keyword evidence="5" id="KW-0456">Lyase</keyword>
<dbReference type="Pfam" id="PF02618">
    <property type="entry name" value="YceG"/>
    <property type="match status" value="1"/>
</dbReference>
<evidence type="ECO:0000256" key="3">
    <source>
        <dbReference type="ARBA" id="ARBA00022989"/>
    </source>
</evidence>
<dbReference type="Gene3D" id="3.30.1490.480">
    <property type="entry name" value="Endolytic murein transglycosylase"/>
    <property type="match status" value="1"/>
</dbReference>
<feature type="signal peptide" evidence="8">
    <location>
        <begin position="1"/>
        <end position="18"/>
    </location>
</feature>
<evidence type="ECO:0000313" key="9">
    <source>
        <dbReference type="EMBL" id="QNK42333.1"/>
    </source>
</evidence>
<evidence type="ECO:0000256" key="2">
    <source>
        <dbReference type="ARBA" id="ARBA00022692"/>
    </source>
</evidence>
<proteinExistence type="predicted"/>
<organism evidence="9 10">
    <name type="scientific">Caproicibacter fermentans</name>
    <dbReference type="NCBI Taxonomy" id="2576756"/>
    <lineage>
        <taxon>Bacteria</taxon>
        <taxon>Bacillati</taxon>
        <taxon>Bacillota</taxon>
        <taxon>Clostridia</taxon>
        <taxon>Eubacteriales</taxon>
        <taxon>Acutalibacteraceae</taxon>
        <taxon>Caproicibacter</taxon>
    </lineage>
</organism>
<evidence type="ECO:0000256" key="1">
    <source>
        <dbReference type="ARBA" id="ARBA00022475"/>
    </source>
</evidence>
<dbReference type="PANTHER" id="PTHR30518">
    <property type="entry name" value="ENDOLYTIC MUREIN TRANSGLYCOSYLASE"/>
    <property type="match status" value="1"/>
</dbReference>
<keyword evidence="3" id="KW-1133">Transmembrane helix</keyword>
<evidence type="ECO:0000256" key="8">
    <source>
        <dbReference type="SAM" id="SignalP"/>
    </source>
</evidence>
<gene>
    <name evidence="9" type="primary">mltG</name>
    <name evidence="9" type="ORF">HCR03_09060</name>
</gene>
<name>A0A7G8TFE2_9FIRM</name>
<keyword evidence="1" id="KW-1003">Cell membrane</keyword>
<dbReference type="PANTHER" id="PTHR30518:SF2">
    <property type="entry name" value="ENDOLYTIC MUREIN TRANSGLYCOSYLASE"/>
    <property type="match status" value="1"/>
</dbReference>
<evidence type="ECO:0000256" key="5">
    <source>
        <dbReference type="ARBA" id="ARBA00023239"/>
    </source>
</evidence>
<keyword evidence="2" id="KW-0812">Transmembrane</keyword>
<dbReference type="GO" id="GO:0016829">
    <property type="term" value="F:lyase activity"/>
    <property type="evidence" value="ECO:0007669"/>
    <property type="project" value="UniProtKB-KW"/>
</dbReference>
<dbReference type="GO" id="GO:0071555">
    <property type="term" value="P:cell wall organization"/>
    <property type="evidence" value="ECO:0007669"/>
    <property type="project" value="UniProtKB-KW"/>
</dbReference>
<evidence type="ECO:0000256" key="6">
    <source>
        <dbReference type="ARBA" id="ARBA00023316"/>
    </source>
</evidence>
<keyword evidence="6" id="KW-0961">Cell wall biogenesis/degradation</keyword>
<evidence type="ECO:0000256" key="4">
    <source>
        <dbReference type="ARBA" id="ARBA00023136"/>
    </source>
</evidence>
<dbReference type="Proteomes" id="UP000515909">
    <property type="component" value="Chromosome"/>
</dbReference>
<dbReference type="InterPro" id="IPR003770">
    <property type="entry name" value="MLTG-like"/>
</dbReference>
<feature type="compositionally biased region" description="Low complexity" evidence="7">
    <location>
        <begin position="21"/>
        <end position="81"/>
    </location>
</feature>
<sequence>MKKIFAFLFVLVFSLTTACSSGTGAVSSSPSSAGAEESSSDSSPASGSADSSASSAAASSRAVSSPAFSNTSSPASGSKAPSSEEKPKIVKVTIPEGFTLPQVAARLEANGVCGSKDFISTAQAYDFSYYSLVEKIGSSPNRCYRLEGYLYPDTYEFYVGMKPQDAVGKFLRNAEQQIGDKYSYSGMTTDQLVTLASIIEREADDPDNMRKVSSVFHNRLKTGMILQADSTRDYCNLYLVPQFGDKYNKYYNTYPNRSPGLPAGPISNPGADALYAAAHPADTDYLYFATGTDHNYYYGATQQDRDTLMANAGVTPLYAD</sequence>
<dbReference type="KEGG" id="cfem:HCR03_09060"/>
<feature type="region of interest" description="Disordered" evidence="7">
    <location>
        <begin position="21"/>
        <end position="87"/>
    </location>
</feature>
<accession>A0A7G8TFE2</accession>
<dbReference type="AlphaFoldDB" id="A0A7G8TFE2"/>